<sequence length="41" mass="4683">MIPVLVFFIFLSYCVFVMTGERRCPFCGNPVSKCDCPYGEL</sequence>
<accession>A0A2D0YJQ8</accession>
<proteinExistence type="predicted"/>
<reference evidence="1 2" key="1">
    <citation type="journal article" date="2017" name="Sci. Rep.">
        <title>Analysis of the CRISPR-Cas system in bacteriophages active on epidemic strains of Vibrio cholerae in Bangladesh.</title>
        <authorList>
            <person name="Naser I.B."/>
            <person name="Hoque M.M."/>
            <person name="Nahid M.A."/>
            <person name="Tareq T.M."/>
            <person name="Rocky M.K."/>
            <person name="Faruque S.M."/>
        </authorList>
    </citation>
    <scope>NUCLEOTIDE SEQUENCE [LARGE SCALE GENOMIC DNA]</scope>
</reference>
<evidence type="ECO:0000313" key="2">
    <source>
        <dbReference type="Proteomes" id="UP000240255"/>
    </source>
</evidence>
<evidence type="ECO:0000313" key="1">
    <source>
        <dbReference type="EMBL" id="ASV42769.1"/>
    </source>
</evidence>
<name>A0A2D0YJQ8_9CAUD</name>
<organism evidence="1 2">
    <name type="scientific">Vibrio phage JSF11</name>
    <dbReference type="NCBI Taxonomy" id="1983594"/>
    <lineage>
        <taxon>Viruses</taxon>
        <taxon>Duplodnaviria</taxon>
        <taxon>Heunggongvirae</taxon>
        <taxon>Uroviricota</taxon>
        <taxon>Caudoviricetes</taxon>
        <taxon>Autographivirales</taxon>
        <taxon>Autotranscriptaviridae</taxon>
        <taxon>Studiervirinae</taxon>
        <taxon>Chatterjeevirus</taxon>
        <taxon>Chatterjeevirus ICP3</taxon>
    </lineage>
</organism>
<dbReference type="EMBL" id="KY883641">
    <property type="protein sequence ID" value="ASV42769.1"/>
    <property type="molecule type" value="Genomic_DNA"/>
</dbReference>
<protein>
    <submittedName>
        <fullName evidence="1">Uncharacterized protein</fullName>
    </submittedName>
</protein>
<dbReference type="Proteomes" id="UP000240255">
    <property type="component" value="Segment"/>
</dbReference>